<evidence type="ECO:0000256" key="1">
    <source>
        <dbReference type="ARBA" id="ARBA00009184"/>
    </source>
</evidence>
<reference evidence="2" key="1">
    <citation type="submission" date="2021-04" db="EMBL/GenBank/DDBJ databases">
        <title>Biosynthetic gene clusters of Dactylosporangioum roseum.</title>
        <authorList>
            <person name="Hartkoorn R.C."/>
            <person name="Beaudoing E."/>
            <person name="Hot D."/>
            <person name="Moureu S."/>
        </authorList>
    </citation>
    <scope>NUCLEOTIDE SEQUENCE</scope>
    <source>
        <strain evidence="2">NRRL B-16295</strain>
    </source>
</reference>
<name>A0ABY5ZBQ8_9ACTN</name>
<evidence type="ECO:0000313" key="3">
    <source>
        <dbReference type="Proteomes" id="UP001058271"/>
    </source>
</evidence>
<dbReference type="SUPFAM" id="SSF56784">
    <property type="entry name" value="HAD-like"/>
    <property type="match status" value="1"/>
</dbReference>
<dbReference type="Pfam" id="PF12710">
    <property type="entry name" value="HAD"/>
    <property type="match status" value="1"/>
</dbReference>
<dbReference type="PANTHER" id="PTHR43344">
    <property type="entry name" value="PHOSPHOSERINE PHOSPHATASE"/>
    <property type="match status" value="1"/>
</dbReference>
<dbReference type="EMBL" id="CP073721">
    <property type="protein sequence ID" value="UWZ39548.1"/>
    <property type="molecule type" value="Genomic_DNA"/>
</dbReference>
<proteinExistence type="inferred from homology"/>
<keyword evidence="3" id="KW-1185">Reference proteome</keyword>
<dbReference type="RefSeq" id="WP_260728961.1">
    <property type="nucleotide sequence ID" value="NZ_BAAABS010000016.1"/>
</dbReference>
<organism evidence="2 3">
    <name type="scientific">Dactylosporangium roseum</name>
    <dbReference type="NCBI Taxonomy" id="47989"/>
    <lineage>
        <taxon>Bacteria</taxon>
        <taxon>Bacillati</taxon>
        <taxon>Actinomycetota</taxon>
        <taxon>Actinomycetes</taxon>
        <taxon>Micromonosporales</taxon>
        <taxon>Micromonosporaceae</taxon>
        <taxon>Dactylosporangium</taxon>
    </lineage>
</organism>
<protein>
    <submittedName>
        <fullName evidence="2">HAD-IB family phosphatase</fullName>
    </submittedName>
</protein>
<sequence>MDLDDVAALHVFDMDGTLLVGTTASRQIASIHGSETQLLALERRFAAEEIDTRTFAVAIHQLWQDLRPEMVAAAFAASPWMTGVAEVCADIRARGEASVVITMSPDFFAGHLTAWGFDTVMASVFPALPFVDVIDPARILTPEHKVLVVDDLLQRHALPRSRCVAYGDSMSDAPLFRSLEATVAVNADRHLAGLAASEYRGDDLLEAYRLGRSHLDRA</sequence>
<dbReference type="InterPro" id="IPR050582">
    <property type="entry name" value="HAD-like_SerB"/>
</dbReference>
<dbReference type="Proteomes" id="UP001058271">
    <property type="component" value="Chromosome"/>
</dbReference>
<dbReference type="Gene3D" id="3.40.50.1000">
    <property type="entry name" value="HAD superfamily/HAD-like"/>
    <property type="match status" value="1"/>
</dbReference>
<accession>A0ABY5ZBQ8</accession>
<gene>
    <name evidence="2" type="ORF">Drose_15710</name>
</gene>
<dbReference type="InterPro" id="IPR036412">
    <property type="entry name" value="HAD-like_sf"/>
</dbReference>
<dbReference type="NCBIfam" id="TIGR01488">
    <property type="entry name" value="HAD-SF-IB"/>
    <property type="match status" value="1"/>
</dbReference>
<evidence type="ECO:0000313" key="2">
    <source>
        <dbReference type="EMBL" id="UWZ39548.1"/>
    </source>
</evidence>
<dbReference type="InterPro" id="IPR023214">
    <property type="entry name" value="HAD_sf"/>
</dbReference>
<comment type="similarity">
    <text evidence="1">Belongs to the HAD-like hydrolase superfamily. SerB family.</text>
</comment>